<evidence type="ECO:0000256" key="1">
    <source>
        <dbReference type="SAM" id="Phobius"/>
    </source>
</evidence>
<proteinExistence type="predicted"/>
<accession>A0A7W3M0F8</accession>
<feature type="transmembrane region" description="Helical" evidence="1">
    <location>
        <begin position="210"/>
        <end position="229"/>
    </location>
</feature>
<protein>
    <submittedName>
        <fullName evidence="2">Uncharacterized protein</fullName>
    </submittedName>
</protein>
<dbReference type="EMBL" id="JACJIA010000029">
    <property type="protein sequence ID" value="MBA8957708.1"/>
    <property type="molecule type" value="Genomic_DNA"/>
</dbReference>
<evidence type="ECO:0000313" key="3">
    <source>
        <dbReference type="Proteomes" id="UP000572680"/>
    </source>
</evidence>
<keyword evidence="3" id="KW-1185">Reference proteome</keyword>
<keyword evidence="1" id="KW-1133">Transmembrane helix</keyword>
<dbReference type="AlphaFoldDB" id="A0A7W3M0F8"/>
<organism evidence="2 3">
    <name type="scientific">Actinomadura namibiensis</name>
    <dbReference type="NCBI Taxonomy" id="182080"/>
    <lineage>
        <taxon>Bacteria</taxon>
        <taxon>Bacillati</taxon>
        <taxon>Actinomycetota</taxon>
        <taxon>Actinomycetes</taxon>
        <taxon>Streptosporangiales</taxon>
        <taxon>Thermomonosporaceae</taxon>
        <taxon>Actinomadura</taxon>
    </lineage>
</organism>
<reference evidence="2 3" key="1">
    <citation type="submission" date="2020-08" db="EMBL/GenBank/DDBJ databases">
        <title>Genomic Encyclopedia of Type Strains, Phase IV (KMG-IV): sequencing the most valuable type-strain genomes for metagenomic binning, comparative biology and taxonomic classification.</title>
        <authorList>
            <person name="Goeker M."/>
        </authorList>
    </citation>
    <scope>NUCLEOTIDE SEQUENCE [LARGE SCALE GENOMIC DNA]</scope>
    <source>
        <strain evidence="2 3">DSM 44197</strain>
    </source>
</reference>
<keyword evidence="1" id="KW-0812">Transmembrane</keyword>
<sequence length="270" mass="28694">MTIVTSLAALPKRIGARRDYTRLTGWLNDTLEALRVEVVPSQRAALMREACGLLEDLAARHTEAWGRDCDAEGRPAAVSIGTAAQLLGVVAETELTAAEDVRWAVRGLNGPVDSVGVVGADELVDADASAAEVAANWALMAERRLWAELGHCRDRAARARLLEQLHQQVRIHVGERAAGVLATVAATDWHLAGRHERCCPPEAPTVTRPLVAAVFFVIGVVLPVPLLPMTGPEQVLVAAGAVTGTAGALGARLWWIGRIGRSARRGGGER</sequence>
<name>A0A7W3M0F8_ACTNM</name>
<keyword evidence="1" id="KW-0472">Membrane</keyword>
<feature type="transmembrane region" description="Helical" evidence="1">
    <location>
        <begin position="235"/>
        <end position="255"/>
    </location>
</feature>
<comment type="caution">
    <text evidence="2">The sequence shown here is derived from an EMBL/GenBank/DDBJ whole genome shotgun (WGS) entry which is preliminary data.</text>
</comment>
<dbReference type="Proteomes" id="UP000572680">
    <property type="component" value="Unassembled WGS sequence"/>
</dbReference>
<gene>
    <name evidence="2" type="ORF">HNR61_009407</name>
</gene>
<dbReference type="RefSeq" id="WP_182849504.1">
    <property type="nucleotide sequence ID" value="NZ_BAAALP010000091.1"/>
</dbReference>
<evidence type="ECO:0000313" key="2">
    <source>
        <dbReference type="EMBL" id="MBA8957708.1"/>
    </source>
</evidence>